<reference evidence="9" key="2">
    <citation type="submission" date="2012-11" db="EMBL/GenBank/DDBJ databases">
        <authorList>
            <person name="Kuo A."/>
            <person name="Curtis B.A."/>
            <person name="Tanifuji G."/>
            <person name="Burki F."/>
            <person name="Gruber A."/>
            <person name="Irimia M."/>
            <person name="Maruyama S."/>
            <person name="Arias M.C."/>
            <person name="Ball S.G."/>
            <person name="Gile G.H."/>
            <person name="Hirakawa Y."/>
            <person name="Hopkins J.F."/>
            <person name="Rensing S.A."/>
            <person name="Schmutz J."/>
            <person name="Symeonidi A."/>
            <person name="Elias M."/>
            <person name="Eveleigh R.J."/>
            <person name="Herman E.K."/>
            <person name="Klute M.J."/>
            <person name="Nakayama T."/>
            <person name="Obornik M."/>
            <person name="Reyes-Prieto A."/>
            <person name="Armbrust E.V."/>
            <person name="Aves S.J."/>
            <person name="Beiko R.G."/>
            <person name="Coutinho P."/>
            <person name="Dacks J.B."/>
            <person name="Durnford D.G."/>
            <person name="Fast N.M."/>
            <person name="Green B.R."/>
            <person name="Grisdale C."/>
            <person name="Hempe F."/>
            <person name="Henrissat B."/>
            <person name="Hoppner M.P."/>
            <person name="Ishida K.-I."/>
            <person name="Kim E."/>
            <person name="Koreny L."/>
            <person name="Kroth P.G."/>
            <person name="Liu Y."/>
            <person name="Malik S.-B."/>
            <person name="Maier U.G."/>
            <person name="McRose D."/>
            <person name="Mock T."/>
            <person name="Neilson J.A."/>
            <person name="Onodera N.T."/>
            <person name="Poole A.M."/>
            <person name="Pritham E.J."/>
            <person name="Richards T.A."/>
            <person name="Rocap G."/>
            <person name="Roy S.W."/>
            <person name="Sarai C."/>
            <person name="Schaack S."/>
            <person name="Shirato S."/>
            <person name="Slamovits C.H."/>
            <person name="Spencer D.F."/>
            <person name="Suzuki S."/>
            <person name="Worden A.Z."/>
            <person name="Zauner S."/>
            <person name="Barry K."/>
            <person name="Bell C."/>
            <person name="Bharti A.K."/>
            <person name="Crow J.A."/>
            <person name="Grimwood J."/>
            <person name="Kramer R."/>
            <person name="Lindquist E."/>
            <person name="Lucas S."/>
            <person name="Salamov A."/>
            <person name="McFadden G.I."/>
            <person name="Lane C.E."/>
            <person name="Keeling P.J."/>
            <person name="Gray M.W."/>
            <person name="Grigoriev I.V."/>
            <person name="Archibald J.M."/>
        </authorList>
    </citation>
    <scope>NUCLEOTIDE SEQUENCE</scope>
    <source>
        <strain evidence="9">CCMP2712</strain>
    </source>
</reference>
<dbReference type="PRINTS" id="PR00125">
    <property type="entry name" value="ATPASEDELTA"/>
</dbReference>
<evidence type="ECO:0000256" key="2">
    <source>
        <dbReference type="ARBA" id="ARBA00007046"/>
    </source>
</evidence>
<dbReference type="GO" id="GO:0046933">
    <property type="term" value="F:proton-transporting ATP synthase activity, rotational mechanism"/>
    <property type="evidence" value="ECO:0007669"/>
    <property type="project" value="InterPro"/>
</dbReference>
<sequence>MIAMNNKLAQPYAMAFLEFSLDAKQTLDTTIADLTQIKTILHDSVDLSKTLSNPLLSIKAKKEVIKAIFEPNISKNTLKFLLVLCDRGRSANLSSIIDNTIELAYKKASIEIAYVTTATAFSSNQQEALVEKLKSMTSTEQIKLNITVDKTLIGGFKVQIGSKVIDTSIQGQLRQLASHLGSSAI</sequence>
<dbReference type="Proteomes" id="UP000011087">
    <property type="component" value="Unassembled WGS sequence"/>
</dbReference>
<keyword evidence="4" id="KW-0375">Hydrogen ion transport</keyword>
<dbReference type="SUPFAM" id="SSF47928">
    <property type="entry name" value="N-terminal domain of the delta subunit of the F1F0-ATP synthase"/>
    <property type="match status" value="1"/>
</dbReference>
<dbReference type="InterPro" id="IPR000711">
    <property type="entry name" value="ATPase_OSCP/dsu"/>
</dbReference>
<keyword evidence="6" id="KW-0472">Membrane</keyword>
<dbReference type="PROSITE" id="PS00389">
    <property type="entry name" value="ATPASE_DELTA"/>
    <property type="match status" value="1"/>
</dbReference>
<dbReference type="AlphaFoldDB" id="A0A0C3SG78"/>
<name>A0A0C3SG78_GUITC</name>
<evidence type="ECO:0000313" key="8">
    <source>
        <dbReference type="EnsemblProtists" id="AAC35667"/>
    </source>
</evidence>
<dbReference type="Gene3D" id="1.10.520.20">
    <property type="entry name" value="N-terminal domain of the delta subunit of the F1F0-ATP synthase"/>
    <property type="match status" value="1"/>
</dbReference>
<comment type="subcellular location">
    <subcellularLocation>
        <location evidence="1">Membrane</location>
    </subcellularLocation>
</comment>
<comment type="similarity">
    <text evidence="2">Belongs to the ATPase delta chain family.</text>
</comment>
<dbReference type="InterPro" id="IPR020781">
    <property type="entry name" value="ATPase_OSCP/d_CS"/>
</dbReference>
<dbReference type="EnsemblProtists" id="AAC35667">
    <property type="protein sequence ID" value="AAC35667"/>
    <property type="gene ID" value="EGPrGTG00000000039"/>
</dbReference>
<accession>A0A0C3SG78</accession>
<dbReference type="EMBL" id="AF041468">
    <property type="status" value="NOT_ANNOTATED_CDS"/>
    <property type="molecule type" value="Genomic_DNA"/>
</dbReference>
<dbReference type="PANTHER" id="PTHR11910">
    <property type="entry name" value="ATP SYNTHASE DELTA CHAIN"/>
    <property type="match status" value="1"/>
</dbReference>
<evidence type="ECO:0000313" key="9">
    <source>
        <dbReference type="Proteomes" id="UP000011087"/>
    </source>
</evidence>
<dbReference type="HAMAP" id="MF_01416">
    <property type="entry name" value="ATP_synth_delta_bact"/>
    <property type="match status" value="1"/>
</dbReference>
<dbReference type="GO" id="GO:0016020">
    <property type="term" value="C:membrane"/>
    <property type="evidence" value="ECO:0007669"/>
    <property type="project" value="UniProtKB-SubCell"/>
</dbReference>
<keyword evidence="3" id="KW-0813">Transport</keyword>
<evidence type="ECO:0008006" key="10">
    <source>
        <dbReference type="Google" id="ProtNLM"/>
    </source>
</evidence>
<reference evidence="8" key="3">
    <citation type="submission" date="2015-06" db="UniProtKB">
        <authorList>
            <consortium name="EnsemblProtists"/>
        </authorList>
    </citation>
    <scope>IDENTIFICATION</scope>
</reference>
<protein>
    <recommendedName>
        <fullName evidence="10">F-type ATPase subunit delta</fullName>
    </recommendedName>
</protein>
<dbReference type="Pfam" id="PF00213">
    <property type="entry name" value="OSCP"/>
    <property type="match status" value="1"/>
</dbReference>
<dbReference type="OMA" id="SKMIDMS"/>
<evidence type="ECO:0000256" key="6">
    <source>
        <dbReference type="ARBA" id="ARBA00023136"/>
    </source>
</evidence>
<keyword evidence="5" id="KW-0406">Ion transport</keyword>
<dbReference type="InterPro" id="IPR026015">
    <property type="entry name" value="ATP_synth_OSCP/delta_N_sf"/>
</dbReference>
<dbReference type="SMR" id="A0A0C3SG78"/>
<evidence type="ECO:0000256" key="7">
    <source>
        <dbReference type="ARBA" id="ARBA00023310"/>
    </source>
</evidence>
<proteinExistence type="inferred from homology"/>
<keyword evidence="9" id="KW-1185">Reference proteome</keyword>
<keyword evidence="7" id="KW-0066">ATP synthesis</keyword>
<organism evidence="8 9">
    <name type="scientific">Guillardia theta (strain CCMP2712)</name>
    <name type="common">Cryptophyte</name>
    <dbReference type="NCBI Taxonomy" id="905079"/>
    <lineage>
        <taxon>Eukaryota</taxon>
        <taxon>Cryptophyceae</taxon>
        <taxon>Pyrenomonadales</taxon>
        <taxon>Geminigeraceae</taxon>
        <taxon>Guillardia</taxon>
    </lineage>
</organism>
<evidence type="ECO:0000256" key="1">
    <source>
        <dbReference type="ARBA" id="ARBA00004370"/>
    </source>
</evidence>
<evidence type="ECO:0000256" key="4">
    <source>
        <dbReference type="ARBA" id="ARBA00022781"/>
    </source>
</evidence>
<reference evidence="9" key="1">
    <citation type="journal article" date="2012" name="Nature">
        <title>Algal genomes reveal evolutionary mosaicism and the fate of nucleomorphs.</title>
        <authorList>
            <consortium name="DOE Joint Genome Institute"/>
            <person name="Curtis B.A."/>
            <person name="Tanifuji G."/>
            <person name="Burki F."/>
            <person name="Gruber A."/>
            <person name="Irimia M."/>
            <person name="Maruyama S."/>
            <person name="Arias M.C."/>
            <person name="Ball S.G."/>
            <person name="Gile G.H."/>
            <person name="Hirakawa Y."/>
            <person name="Hopkins J.F."/>
            <person name="Kuo A."/>
            <person name="Rensing S.A."/>
            <person name="Schmutz J."/>
            <person name="Symeonidi A."/>
            <person name="Elias M."/>
            <person name="Eveleigh R.J."/>
            <person name="Herman E.K."/>
            <person name="Klute M.J."/>
            <person name="Nakayama T."/>
            <person name="Obornik M."/>
            <person name="Reyes-Prieto A."/>
            <person name="Armbrust E.V."/>
            <person name="Aves S.J."/>
            <person name="Beiko R.G."/>
            <person name="Coutinho P."/>
            <person name="Dacks J.B."/>
            <person name="Durnford D.G."/>
            <person name="Fast N.M."/>
            <person name="Green B.R."/>
            <person name="Grisdale C.J."/>
            <person name="Hempel F."/>
            <person name="Henrissat B."/>
            <person name="Hoppner M.P."/>
            <person name="Ishida K."/>
            <person name="Kim E."/>
            <person name="Koreny L."/>
            <person name="Kroth P.G."/>
            <person name="Liu Y."/>
            <person name="Malik S.B."/>
            <person name="Maier U.G."/>
            <person name="McRose D."/>
            <person name="Mock T."/>
            <person name="Neilson J.A."/>
            <person name="Onodera N.T."/>
            <person name="Poole A.M."/>
            <person name="Pritham E.J."/>
            <person name="Richards T.A."/>
            <person name="Rocap G."/>
            <person name="Roy S.W."/>
            <person name="Sarai C."/>
            <person name="Schaack S."/>
            <person name="Shirato S."/>
            <person name="Slamovits C.H."/>
            <person name="Spencer D.F."/>
            <person name="Suzuki S."/>
            <person name="Worden A.Z."/>
            <person name="Zauner S."/>
            <person name="Barry K."/>
            <person name="Bell C."/>
            <person name="Bharti A.K."/>
            <person name="Crow J.A."/>
            <person name="Grimwood J."/>
            <person name="Kramer R."/>
            <person name="Lindquist E."/>
            <person name="Lucas S."/>
            <person name="Salamov A."/>
            <person name="McFadden G.I."/>
            <person name="Lane C.E."/>
            <person name="Keeling P.J."/>
            <person name="Gray M.W."/>
            <person name="Grigoriev I.V."/>
            <person name="Archibald J.M."/>
        </authorList>
    </citation>
    <scope>NUCLEOTIDE SEQUENCE</scope>
    <source>
        <strain evidence="9">CCMP2712</strain>
    </source>
</reference>
<evidence type="ECO:0000256" key="5">
    <source>
        <dbReference type="ARBA" id="ARBA00023065"/>
    </source>
</evidence>
<evidence type="ECO:0000256" key="3">
    <source>
        <dbReference type="ARBA" id="ARBA00022448"/>
    </source>
</evidence>
<dbReference type="NCBIfam" id="TIGR01145">
    <property type="entry name" value="ATP_synt_delta"/>
    <property type="match status" value="1"/>
</dbReference>